<feature type="transmembrane region" description="Helical" evidence="1">
    <location>
        <begin position="178"/>
        <end position="196"/>
    </location>
</feature>
<feature type="transmembrane region" description="Helical" evidence="1">
    <location>
        <begin position="24"/>
        <end position="42"/>
    </location>
</feature>
<gene>
    <name evidence="2" type="ORF">IAA84_11780</name>
</gene>
<keyword evidence="1" id="KW-1133">Transmembrane helix</keyword>
<feature type="transmembrane region" description="Helical" evidence="1">
    <location>
        <begin position="226"/>
        <end position="259"/>
    </location>
</feature>
<name>A0A9D1G267_9FIRM</name>
<evidence type="ECO:0000313" key="2">
    <source>
        <dbReference type="EMBL" id="HIS93684.1"/>
    </source>
</evidence>
<evidence type="ECO:0000313" key="3">
    <source>
        <dbReference type="Proteomes" id="UP000824140"/>
    </source>
</evidence>
<feature type="transmembrane region" description="Helical" evidence="1">
    <location>
        <begin position="62"/>
        <end position="86"/>
    </location>
</feature>
<feature type="transmembrane region" description="Helical" evidence="1">
    <location>
        <begin position="426"/>
        <end position="446"/>
    </location>
</feature>
<reference evidence="2" key="1">
    <citation type="submission" date="2020-10" db="EMBL/GenBank/DDBJ databases">
        <authorList>
            <person name="Gilroy R."/>
        </authorList>
    </citation>
    <scope>NUCLEOTIDE SEQUENCE</scope>
    <source>
        <strain evidence="2">13766</strain>
    </source>
</reference>
<accession>A0A9D1G267</accession>
<feature type="transmembrane region" description="Helical" evidence="1">
    <location>
        <begin position="326"/>
        <end position="346"/>
    </location>
</feature>
<dbReference type="AlphaFoldDB" id="A0A9D1G267"/>
<evidence type="ECO:0000256" key="1">
    <source>
        <dbReference type="SAM" id="Phobius"/>
    </source>
</evidence>
<feature type="transmembrane region" description="Helical" evidence="1">
    <location>
        <begin position="491"/>
        <end position="513"/>
    </location>
</feature>
<feature type="transmembrane region" description="Helical" evidence="1">
    <location>
        <begin position="352"/>
        <end position="373"/>
    </location>
</feature>
<dbReference type="Proteomes" id="UP000824140">
    <property type="component" value="Unassembled WGS sequence"/>
</dbReference>
<keyword evidence="1" id="KW-0472">Membrane</keyword>
<proteinExistence type="predicted"/>
<dbReference type="InterPro" id="IPR031584">
    <property type="entry name" value="Put_ABC_export"/>
</dbReference>
<sequence>MSALAYLLWRTLANGLKRALRRPSFWIVAVLIVAILGVSLFGGGEIRAENLAGEGLRDVRELIAMAFALNAVMFVMLAMQGLARGASMFSMADVNLLFPSPVPPVRILMYGLLRGLGTALVLGLFLLFQYSWVHGQYGVGAGGLLLIVLCYGVSVFLGQITATALYAFSSGSAARKRAIRAVTACICLLAAGYALYGALVRMDAPLAALVDCANSPAMRFFPVGGWLAAVMSGIFAGDFGLALCGALPVVLLPVLLTVLISRMKRSYYEDVLAATEYQQQVQLTRQSGSLETAPEKVRLGKTGLSRGEGASALYYKHRLEDRRARASLIGVPELIYLAITFAYTFFLRDEGILPVLIFATVMQVTSVMLGRWVKELTRPYIYLIPEPPFQKLLQCLRTSLRGMAVEAVLCMVGVGLILGLTIGETVALVLVRFSFGLLFMAGNLMIERLFGGLASKVLVMLFYYLAMIVLAVPGTVACVLGSVAWTQTAGYFLLAAVNAALALLVAFLCRNVLRYAELNQR</sequence>
<comment type="caution">
    <text evidence="2">The sequence shown here is derived from an EMBL/GenBank/DDBJ whole genome shotgun (WGS) entry which is preliminary data.</text>
</comment>
<dbReference type="EMBL" id="DVJN01000222">
    <property type="protein sequence ID" value="HIS93684.1"/>
    <property type="molecule type" value="Genomic_DNA"/>
</dbReference>
<feature type="transmembrane region" description="Helical" evidence="1">
    <location>
        <begin position="400"/>
        <end position="420"/>
    </location>
</feature>
<feature type="transmembrane region" description="Helical" evidence="1">
    <location>
        <begin position="107"/>
        <end position="132"/>
    </location>
</feature>
<feature type="transmembrane region" description="Helical" evidence="1">
    <location>
        <begin position="458"/>
        <end position="485"/>
    </location>
</feature>
<reference evidence="2" key="2">
    <citation type="journal article" date="2021" name="PeerJ">
        <title>Extensive microbial diversity within the chicken gut microbiome revealed by metagenomics and culture.</title>
        <authorList>
            <person name="Gilroy R."/>
            <person name="Ravi A."/>
            <person name="Getino M."/>
            <person name="Pursley I."/>
            <person name="Horton D.L."/>
            <person name="Alikhan N.F."/>
            <person name="Baker D."/>
            <person name="Gharbi K."/>
            <person name="Hall N."/>
            <person name="Watson M."/>
            <person name="Adriaenssens E.M."/>
            <person name="Foster-Nyarko E."/>
            <person name="Jarju S."/>
            <person name="Secka A."/>
            <person name="Antonio M."/>
            <person name="Oren A."/>
            <person name="Chaudhuri R.R."/>
            <person name="La Ragione R."/>
            <person name="Hildebrand F."/>
            <person name="Pallen M.J."/>
        </authorList>
    </citation>
    <scope>NUCLEOTIDE SEQUENCE</scope>
    <source>
        <strain evidence="2">13766</strain>
    </source>
</reference>
<feature type="transmembrane region" description="Helical" evidence="1">
    <location>
        <begin position="144"/>
        <end position="166"/>
    </location>
</feature>
<protein>
    <submittedName>
        <fullName evidence="2">ABC exporter domain-containing protein</fullName>
    </submittedName>
</protein>
<organism evidence="2 3">
    <name type="scientific">Candidatus Alectryocaccomicrobium excrementavium</name>
    <dbReference type="NCBI Taxonomy" id="2840668"/>
    <lineage>
        <taxon>Bacteria</taxon>
        <taxon>Bacillati</taxon>
        <taxon>Bacillota</taxon>
        <taxon>Clostridia</taxon>
        <taxon>Candidatus Alectryocaccomicrobium</taxon>
    </lineage>
</organism>
<keyword evidence="1" id="KW-0812">Transmembrane</keyword>
<dbReference type="Pfam" id="PF16962">
    <property type="entry name" value="ABC_export"/>
    <property type="match status" value="1"/>
</dbReference>